<keyword evidence="2" id="KW-1185">Reference proteome</keyword>
<dbReference type="GO" id="GO:0016298">
    <property type="term" value="F:lipase activity"/>
    <property type="evidence" value="ECO:0007669"/>
    <property type="project" value="InterPro"/>
</dbReference>
<reference evidence="1 2" key="1">
    <citation type="submission" date="2017-07" db="EMBL/GenBank/DDBJ databases">
        <authorList>
            <person name="Talla V."/>
            <person name="Backstrom N."/>
        </authorList>
    </citation>
    <scope>NUCLEOTIDE SEQUENCE [LARGE SCALE GENOMIC DNA]</scope>
</reference>
<dbReference type="AlphaFoldDB" id="A0A5E4PVC2"/>
<dbReference type="GO" id="GO:0016042">
    <property type="term" value="P:lipid catabolic process"/>
    <property type="evidence" value="ECO:0007669"/>
    <property type="project" value="TreeGrafter"/>
</dbReference>
<dbReference type="PANTHER" id="PTHR11610">
    <property type="entry name" value="LIPASE"/>
    <property type="match status" value="1"/>
</dbReference>
<dbReference type="EMBL" id="FZQP02000670">
    <property type="protein sequence ID" value="VVC89987.1"/>
    <property type="molecule type" value="Genomic_DNA"/>
</dbReference>
<dbReference type="InterPro" id="IPR000734">
    <property type="entry name" value="TAG_lipase"/>
</dbReference>
<evidence type="ECO:0000313" key="1">
    <source>
        <dbReference type="EMBL" id="VVC89987.1"/>
    </source>
</evidence>
<organism evidence="1 2">
    <name type="scientific">Leptidea sinapis</name>
    <dbReference type="NCBI Taxonomy" id="189913"/>
    <lineage>
        <taxon>Eukaryota</taxon>
        <taxon>Metazoa</taxon>
        <taxon>Ecdysozoa</taxon>
        <taxon>Arthropoda</taxon>
        <taxon>Hexapoda</taxon>
        <taxon>Insecta</taxon>
        <taxon>Pterygota</taxon>
        <taxon>Neoptera</taxon>
        <taxon>Endopterygota</taxon>
        <taxon>Lepidoptera</taxon>
        <taxon>Glossata</taxon>
        <taxon>Ditrysia</taxon>
        <taxon>Papilionoidea</taxon>
        <taxon>Pieridae</taxon>
        <taxon>Dismorphiinae</taxon>
        <taxon>Leptidea</taxon>
    </lineage>
</organism>
<sequence>MWRQIGAQLGSAIITMSNNGLDIQNLQLIAHSLGAHLMGYAGKQVKKEGKIVGRSLRSTLLGCAFYEGLGS</sequence>
<evidence type="ECO:0000313" key="2">
    <source>
        <dbReference type="Proteomes" id="UP000324832"/>
    </source>
</evidence>
<dbReference type="Gene3D" id="3.40.50.1820">
    <property type="entry name" value="alpha/beta hydrolase"/>
    <property type="match status" value="1"/>
</dbReference>
<protein>
    <submittedName>
        <fullName evidence="1">Uncharacterized protein</fullName>
    </submittedName>
</protein>
<dbReference type="InterPro" id="IPR029058">
    <property type="entry name" value="AB_hydrolase_fold"/>
</dbReference>
<gene>
    <name evidence="1" type="ORF">LSINAPIS_LOCUS2995</name>
</gene>
<dbReference type="PANTHER" id="PTHR11610:SF173">
    <property type="entry name" value="LIPASE DOMAIN-CONTAINING PROTEIN-RELATED"/>
    <property type="match status" value="1"/>
</dbReference>
<proteinExistence type="predicted"/>
<dbReference type="SUPFAM" id="SSF53474">
    <property type="entry name" value="alpha/beta-Hydrolases"/>
    <property type="match status" value="1"/>
</dbReference>
<dbReference type="GO" id="GO:0005615">
    <property type="term" value="C:extracellular space"/>
    <property type="evidence" value="ECO:0007669"/>
    <property type="project" value="TreeGrafter"/>
</dbReference>
<name>A0A5E4PVC2_9NEOP</name>
<dbReference type="GO" id="GO:0017171">
    <property type="term" value="F:serine hydrolase activity"/>
    <property type="evidence" value="ECO:0007669"/>
    <property type="project" value="TreeGrafter"/>
</dbReference>
<dbReference type="Proteomes" id="UP000324832">
    <property type="component" value="Unassembled WGS sequence"/>
</dbReference>
<accession>A0A5E4PVC2</accession>